<accession>A0A5C8P5P2</accession>
<dbReference type="EMBL" id="VDUY01000001">
    <property type="protein sequence ID" value="TXL68628.1"/>
    <property type="molecule type" value="Genomic_DNA"/>
</dbReference>
<dbReference type="Pfam" id="PF10981">
    <property type="entry name" value="DUF2788"/>
    <property type="match status" value="1"/>
</dbReference>
<dbReference type="AlphaFoldDB" id="A0A5C8P5P2"/>
<evidence type="ECO:0000256" key="1">
    <source>
        <dbReference type="SAM" id="Phobius"/>
    </source>
</evidence>
<keyword evidence="1" id="KW-0812">Transmembrane</keyword>
<reference evidence="2 3" key="1">
    <citation type="submission" date="2019-06" db="EMBL/GenBank/DDBJ databases">
        <title>Quisquiliibacterium sp. nov., isolated from a maize field.</title>
        <authorList>
            <person name="Lin S.-Y."/>
            <person name="Tsai C.-F."/>
            <person name="Young C.-C."/>
        </authorList>
    </citation>
    <scope>NUCLEOTIDE SEQUENCE [LARGE SCALE GENOMIC DNA]</scope>
    <source>
        <strain evidence="2 3">CC-CFT501</strain>
    </source>
</reference>
<dbReference type="Proteomes" id="UP000321548">
    <property type="component" value="Unassembled WGS sequence"/>
</dbReference>
<evidence type="ECO:0000313" key="2">
    <source>
        <dbReference type="EMBL" id="TXL68628.1"/>
    </source>
</evidence>
<feature type="transmembrane region" description="Helical" evidence="1">
    <location>
        <begin position="12"/>
        <end position="32"/>
    </location>
</feature>
<dbReference type="InterPro" id="IPR021249">
    <property type="entry name" value="DUF2788"/>
</dbReference>
<keyword evidence="1" id="KW-0472">Membrane</keyword>
<gene>
    <name evidence="2" type="ORF">FHP08_02810</name>
</gene>
<proteinExistence type="predicted"/>
<name>A0A5C8P5P2_9BURK</name>
<dbReference type="RefSeq" id="WP_147702768.1">
    <property type="nucleotide sequence ID" value="NZ_VDUY01000001.1"/>
</dbReference>
<organism evidence="2 3">
    <name type="scientific">Zeimonas arvi</name>
    <dbReference type="NCBI Taxonomy" id="2498847"/>
    <lineage>
        <taxon>Bacteria</taxon>
        <taxon>Pseudomonadati</taxon>
        <taxon>Pseudomonadota</taxon>
        <taxon>Betaproteobacteria</taxon>
        <taxon>Burkholderiales</taxon>
        <taxon>Burkholderiaceae</taxon>
        <taxon>Zeimonas</taxon>
    </lineage>
</organism>
<protein>
    <submittedName>
        <fullName evidence="2">DUF2788 domain-containing protein</fullName>
    </submittedName>
</protein>
<dbReference type="OrthoDB" id="5625617at2"/>
<feature type="transmembrane region" description="Helical" evidence="1">
    <location>
        <begin position="44"/>
        <end position="67"/>
    </location>
</feature>
<keyword evidence="1" id="KW-1133">Transmembrane helix</keyword>
<comment type="caution">
    <text evidence="2">The sequence shown here is derived from an EMBL/GenBank/DDBJ whole genome shotgun (WGS) entry which is preliminary data.</text>
</comment>
<evidence type="ECO:0000313" key="3">
    <source>
        <dbReference type="Proteomes" id="UP000321548"/>
    </source>
</evidence>
<sequence>MFGYTEEQIAEFGMTFGVGGFILFMLFVIWRLARDSQAGRFGTFILFFVLAFGILGFVAKSILQAILAP</sequence>
<keyword evidence="3" id="KW-1185">Reference proteome</keyword>